<gene>
    <name evidence="1" type="ORF">Cgig2_012687</name>
</gene>
<dbReference type="EMBL" id="JAKOGI010000506">
    <property type="protein sequence ID" value="KAJ8433994.1"/>
    <property type="molecule type" value="Genomic_DNA"/>
</dbReference>
<dbReference type="AlphaFoldDB" id="A0A9Q1QA07"/>
<keyword evidence="2" id="KW-1185">Reference proteome</keyword>
<sequence>MEHMRMHWPHVVVARKPTLMGLEWTMLAIKSDSEDNSELKPGATKVEYGSSGSQVKFKWTYWTLMNKGATLVMVFYCDLCESTSIATSFGISWKSGCREFKGLGFWREASMRPGHLRRGIMVVSKWHGENNALIDIGFSGPKFTWVRGLSPETRKSARLD</sequence>
<protein>
    <submittedName>
        <fullName evidence="1">Uncharacterized protein</fullName>
    </submittedName>
</protein>
<name>A0A9Q1QA07_9CARY</name>
<evidence type="ECO:0000313" key="1">
    <source>
        <dbReference type="EMBL" id="KAJ8433994.1"/>
    </source>
</evidence>
<proteinExistence type="predicted"/>
<accession>A0A9Q1QA07</accession>
<organism evidence="1 2">
    <name type="scientific">Carnegiea gigantea</name>
    <dbReference type="NCBI Taxonomy" id="171969"/>
    <lineage>
        <taxon>Eukaryota</taxon>
        <taxon>Viridiplantae</taxon>
        <taxon>Streptophyta</taxon>
        <taxon>Embryophyta</taxon>
        <taxon>Tracheophyta</taxon>
        <taxon>Spermatophyta</taxon>
        <taxon>Magnoliopsida</taxon>
        <taxon>eudicotyledons</taxon>
        <taxon>Gunneridae</taxon>
        <taxon>Pentapetalae</taxon>
        <taxon>Caryophyllales</taxon>
        <taxon>Cactineae</taxon>
        <taxon>Cactaceae</taxon>
        <taxon>Cactoideae</taxon>
        <taxon>Echinocereeae</taxon>
        <taxon>Carnegiea</taxon>
    </lineage>
</organism>
<evidence type="ECO:0000313" key="2">
    <source>
        <dbReference type="Proteomes" id="UP001153076"/>
    </source>
</evidence>
<reference evidence="1" key="1">
    <citation type="submission" date="2022-04" db="EMBL/GenBank/DDBJ databases">
        <title>Carnegiea gigantea Genome sequencing and assembly v2.</title>
        <authorList>
            <person name="Copetti D."/>
            <person name="Sanderson M.J."/>
            <person name="Burquez A."/>
            <person name="Wojciechowski M.F."/>
        </authorList>
    </citation>
    <scope>NUCLEOTIDE SEQUENCE</scope>
    <source>
        <strain evidence="1">SGP5-SGP5p</strain>
        <tissue evidence="1">Aerial part</tissue>
    </source>
</reference>
<comment type="caution">
    <text evidence="1">The sequence shown here is derived from an EMBL/GenBank/DDBJ whole genome shotgun (WGS) entry which is preliminary data.</text>
</comment>
<dbReference type="Proteomes" id="UP001153076">
    <property type="component" value="Unassembled WGS sequence"/>
</dbReference>